<accession>A0A1R3IBW5</accession>
<keyword evidence="3" id="KW-1185">Reference proteome</keyword>
<dbReference type="SMART" id="SM00248">
    <property type="entry name" value="ANK"/>
    <property type="match status" value="1"/>
</dbReference>
<evidence type="ECO:0000313" key="3">
    <source>
        <dbReference type="Proteomes" id="UP000187203"/>
    </source>
</evidence>
<evidence type="ECO:0000256" key="1">
    <source>
        <dbReference type="PROSITE-ProRule" id="PRU00023"/>
    </source>
</evidence>
<sequence length="150" mass="17240">MAGVQVNMDDEWYNSSDDEHERDRDKLLVFENILLEDNKDKFLSFLKEHYVPGLLPPVVARDIIIYGAEKCVKALLEEETGYDFDIHRSTLRSGFQSPLHLASRCGRPGLCRLLLSHGAQPNIRSRVVDSEIFHNKLPLNCVFDGLMYYV</sequence>
<dbReference type="OrthoDB" id="1777121at2759"/>
<reference evidence="3" key="1">
    <citation type="submission" date="2013-09" db="EMBL/GenBank/DDBJ databases">
        <title>Corchorus olitorius genome sequencing.</title>
        <authorList>
            <person name="Alam M."/>
            <person name="Haque M.S."/>
            <person name="Islam M.S."/>
            <person name="Emdad E.M."/>
            <person name="Islam M.M."/>
            <person name="Ahmed B."/>
            <person name="Halim A."/>
            <person name="Hossen Q.M.M."/>
            <person name="Hossain M.Z."/>
            <person name="Ahmed R."/>
            <person name="Khan M.M."/>
            <person name="Islam R."/>
            <person name="Rashid M.M."/>
            <person name="Khan S.A."/>
            <person name="Rahman M.S."/>
            <person name="Alam M."/>
            <person name="Yahiya A.S."/>
            <person name="Khan M.S."/>
            <person name="Azam M.S."/>
            <person name="Haque T."/>
            <person name="Lashkar M.Z.H."/>
            <person name="Akhand A.I."/>
            <person name="Morshed G."/>
            <person name="Roy S."/>
            <person name="Uddin K.S."/>
            <person name="Rabeya T."/>
            <person name="Hossain A.S."/>
            <person name="Chowdhury A."/>
            <person name="Snigdha A.R."/>
            <person name="Mortoza M.S."/>
            <person name="Matin S.A."/>
            <person name="Hoque S.M.E."/>
            <person name="Islam M.K."/>
            <person name="Roy D.K."/>
            <person name="Haider R."/>
            <person name="Moosa M.M."/>
            <person name="Elias S.M."/>
            <person name="Hasan A.M."/>
            <person name="Jahan S."/>
            <person name="Shafiuddin M."/>
            <person name="Mahmood N."/>
            <person name="Shommy N.S."/>
        </authorList>
    </citation>
    <scope>NUCLEOTIDE SEQUENCE [LARGE SCALE GENOMIC DNA]</scope>
    <source>
        <strain evidence="3">cv. O-4</strain>
    </source>
</reference>
<protein>
    <submittedName>
        <fullName evidence="2">Uncharacterized protein</fullName>
    </submittedName>
</protein>
<dbReference type="PROSITE" id="PS50297">
    <property type="entry name" value="ANK_REP_REGION"/>
    <property type="match status" value="1"/>
</dbReference>
<gene>
    <name evidence="2" type="ORF">COLO4_24270</name>
</gene>
<dbReference type="Pfam" id="PF00023">
    <property type="entry name" value="Ank"/>
    <property type="match status" value="1"/>
</dbReference>
<comment type="caution">
    <text evidence="2">The sequence shown here is derived from an EMBL/GenBank/DDBJ whole genome shotgun (WGS) entry which is preliminary data.</text>
</comment>
<name>A0A1R3IBW5_9ROSI</name>
<dbReference type="SUPFAM" id="SSF48403">
    <property type="entry name" value="Ankyrin repeat"/>
    <property type="match status" value="1"/>
</dbReference>
<dbReference type="InterPro" id="IPR002110">
    <property type="entry name" value="Ankyrin_rpt"/>
</dbReference>
<dbReference type="EMBL" id="AWUE01018466">
    <property type="protein sequence ID" value="OMO80045.1"/>
    <property type="molecule type" value="Genomic_DNA"/>
</dbReference>
<dbReference type="Gene3D" id="1.25.40.20">
    <property type="entry name" value="Ankyrin repeat-containing domain"/>
    <property type="match status" value="1"/>
</dbReference>
<proteinExistence type="predicted"/>
<feature type="repeat" description="ANK" evidence="1">
    <location>
        <begin position="94"/>
        <end position="126"/>
    </location>
</feature>
<dbReference type="PROSITE" id="PS50088">
    <property type="entry name" value="ANK_REPEAT"/>
    <property type="match status" value="1"/>
</dbReference>
<dbReference type="InterPro" id="IPR036770">
    <property type="entry name" value="Ankyrin_rpt-contain_sf"/>
</dbReference>
<keyword evidence="1" id="KW-0040">ANK repeat</keyword>
<organism evidence="2 3">
    <name type="scientific">Corchorus olitorius</name>
    <dbReference type="NCBI Taxonomy" id="93759"/>
    <lineage>
        <taxon>Eukaryota</taxon>
        <taxon>Viridiplantae</taxon>
        <taxon>Streptophyta</taxon>
        <taxon>Embryophyta</taxon>
        <taxon>Tracheophyta</taxon>
        <taxon>Spermatophyta</taxon>
        <taxon>Magnoliopsida</taxon>
        <taxon>eudicotyledons</taxon>
        <taxon>Gunneridae</taxon>
        <taxon>Pentapetalae</taxon>
        <taxon>rosids</taxon>
        <taxon>malvids</taxon>
        <taxon>Malvales</taxon>
        <taxon>Malvaceae</taxon>
        <taxon>Grewioideae</taxon>
        <taxon>Apeibeae</taxon>
        <taxon>Corchorus</taxon>
    </lineage>
</organism>
<evidence type="ECO:0000313" key="2">
    <source>
        <dbReference type="EMBL" id="OMO80045.1"/>
    </source>
</evidence>
<dbReference type="Proteomes" id="UP000187203">
    <property type="component" value="Unassembled WGS sequence"/>
</dbReference>
<dbReference type="AlphaFoldDB" id="A0A1R3IBW5"/>